<name>A0A372LIA3_9BACI</name>
<dbReference type="EMBL" id="QVTD01000003">
    <property type="protein sequence ID" value="RFU65799.1"/>
    <property type="molecule type" value="Genomic_DNA"/>
</dbReference>
<evidence type="ECO:0000313" key="2">
    <source>
        <dbReference type="EMBL" id="RFU65799.1"/>
    </source>
</evidence>
<dbReference type="GO" id="GO:0005886">
    <property type="term" value="C:plasma membrane"/>
    <property type="evidence" value="ECO:0007669"/>
    <property type="project" value="TreeGrafter"/>
</dbReference>
<dbReference type="GO" id="GO:0008658">
    <property type="term" value="F:penicillin binding"/>
    <property type="evidence" value="ECO:0007669"/>
    <property type="project" value="InterPro"/>
</dbReference>
<dbReference type="GO" id="GO:0071972">
    <property type="term" value="F:peptidoglycan L,D-transpeptidase activity"/>
    <property type="evidence" value="ECO:0007669"/>
    <property type="project" value="TreeGrafter"/>
</dbReference>
<evidence type="ECO:0000259" key="1">
    <source>
        <dbReference type="Pfam" id="PF00905"/>
    </source>
</evidence>
<dbReference type="InterPro" id="IPR036138">
    <property type="entry name" value="PBP_dimer_sf"/>
</dbReference>
<evidence type="ECO:0000313" key="3">
    <source>
        <dbReference type="Proteomes" id="UP000262939"/>
    </source>
</evidence>
<proteinExistence type="predicted"/>
<dbReference type="Gene3D" id="3.90.1310.10">
    <property type="entry name" value="Penicillin-binding protein 2a (Domain 2)"/>
    <property type="match status" value="1"/>
</dbReference>
<sequence length="589" mass="65399">MISKRIKGMAYFLLLLLIVLAGRLVQIQLVETESFSKHHINLIEASVNQRSQVLKLDDGRGQFYDYKGIPLAHEEVPALVLFPFLKKMIWPAAKVAGIIGIQEQELLKAVEKAEKPFAFGGKKPLELTSGQTDAINKLQIPGVFAVKQKIYDADLPAAQLIGTTTKSEPVKKRLHPERELSPEVRVGSNGLQRTFDDFLLSEGDSKLVFHVDGTGGPLFGVDVKYVEPANPMYPVKINTTLDKKIQEAAERLVDQHQIKKGGIVLIDIETNEVRALVSRPKTNKHDPEDIGNKNLMLMRDTPGSIFKTVVAAAAIDAEIAKPPRMFNCNLTIDGKPDREHNFGFLDFEESFSRSCNRTFGEIAQELSVANPEIFDEYASKLGIKETAGWSAPVYHINPLTQFDSEEPGIVWHPDHNLKKDKKMIAKTAIGQQDVQVTPLAIANMMATIARGGEKKMVKVVSNVEFNNGTTVYDFPDKKIPGETISPYTAMKLQQLLRGVVIGSNGTGVYLKDLPYEVAGKSGTAQTGMEKKELNKWFAGYFPYKNPKYALVAVSLDTDESTPGMTRLFADIVKEIYKLDNPVSMDRNIE</sequence>
<keyword evidence="3" id="KW-1185">Reference proteome</keyword>
<dbReference type="InterPro" id="IPR050515">
    <property type="entry name" value="Beta-lactam/transpept"/>
</dbReference>
<dbReference type="SUPFAM" id="SSF56519">
    <property type="entry name" value="Penicillin binding protein dimerisation domain"/>
    <property type="match status" value="1"/>
</dbReference>
<dbReference type="Proteomes" id="UP000262939">
    <property type="component" value="Unassembled WGS sequence"/>
</dbReference>
<protein>
    <submittedName>
        <fullName evidence="2">Penicillin-binding protein 2</fullName>
    </submittedName>
</protein>
<dbReference type="Gene3D" id="3.40.710.10">
    <property type="entry name" value="DD-peptidase/beta-lactamase superfamily"/>
    <property type="match status" value="1"/>
</dbReference>
<dbReference type="AlphaFoldDB" id="A0A372LIA3"/>
<dbReference type="InterPro" id="IPR001460">
    <property type="entry name" value="PCN-bd_Tpept"/>
</dbReference>
<gene>
    <name evidence="2" type="ORF">D0466_07975</name>
</gene>
<dbReference type="InterPro" id="IPR012338">
    <property type="entry name" value="Beta-lactam/transpept-like"/>
</dbReference>
<reference evidence="2 3" key="1">
    <citation type="submission" date="2018-08" db="EMBL/GenBank/DDBJ databases">
        <title>Bacillus chawlae sp. nov., Bacillus glennii sp. nov., and Bacillus saganii sp. nov. Isolated from the Vehicle Assembly Building at Kennedy Space Center where the Viking Spacecraft were Assembled.</title>
        <authorList>
            <person name="Seuylemezian A."/>
            <person name="Vaishampayan P."/>
        </authorList>
    </citation>
    <scope>NUCLEOTIDE SEQUENCE [LARGE SCALE GENOMIC DNA]</scope>
    <source>
        <strain evidence="2 3">V44-8</strain>
    </source>
</reference>
<comment type="caution">
    <text evidence="2">The sequence shown here is derived from an EMBL/GenBank/DDBJ whole genome shotgun (WGS) entry which is preliminary data.</text>
</comment>
<dbReference type="PANTHER" id="PTHR30627">
    <property type="entry name" value="PEPTIDOGLYCAN D,D-TRANSPEPTIDASE"/>
    <property type="match status" value="1"/>
</dbReference>
<feature type="domain" description="Penicillin-binding protein transpeptidase" evidence="1">
    <location>
        <begin position="261"/>
        <end position="561"/>
    </location>
</feature>
<accession>A0A372LIA3</accession>
<dbReference type="RefSeq" id="WP_117321970.1">
    <property type="nucleotide sequence ID" value="NZ_QVTD01000003.1"/>
</dbReference>
<organism evidence="2 3">
    <name type="scientific">Peribacillus glennii</name>
    <dbReference type="NCBI Taxonomy" id="2303991"/>
    <lineage>
        <taxon>Bacteria</taxon>
        <taxon>Bacillati</taxon>
        <taxon>Bacillota</taxon>
        <taxon>Bacilli</taxon>
        <taxon>Bacillales</taxon>
        <taxon>Bacillaceae</taxon>
        <taxon>Peribacillus</taxon>
    </lineage>
</organism>
<dbReference type="SUPFAM" id="SSF56601">
    <property type="entry name" value="beta-lactamase/transpeptidase-like"/>
    <property type="match status" value="1"/>
</dbReference>
<dbReference type="OrthoDB" id="2985542at2"/>
<dbReference type="Pfam" id="PF00905">
    <property type="entry name" value="Transpeptidase"/>
    <property type="match status" value="1"/>
</dbReference>
<dbReference type="PANTHER" id="PTHR30627:SF24">
    <property type="entry name" value="PENICILLIN-BINDING PROTEIN 4B"/>
    <property type="match status" value="1"/>
</dbReference>
<dbReference type="GO" id="GO:0071555">
    <property type="term" value="P:cell wall organization"/>
    <property type="evidence" value="ECO:0007669"/>
    <property type="project" value="TreeGrafter"/>
</dbReference>